<keyword evidence="3" id="KW-1185">Reference proteome</keyword>
<dbReference type="EMBL" id="CP002987">
    <property type="protein sequence ID" value="AFA50102.1"/>
    <property type="molecule type" value="Genomic_DNA"/>
</dbReference>
<dbReference type="OrthoDB" id="614636at2"/>
<dbReference type="Pfam" id="PF23571">
    <property type="entry name" value="GH3_M"/>
    <property type="match status" value="1"/>
</dbReference>
<protein>
    <submittedName>
        <fullName evidence="2">Auxin-responsive GH3 protein-like protein</fullName>
    </submittedName>
</protein>
<name>H6LKZ3_ACEWD</name>
<evidence type="ECO:0000259" key="1">
    <source>
        <dbReference type="Pfam" id="PF23571"/>
    </source>
</evidence>
<accession>H6LKZ3</accession>
<dbReference type="Proteomes" id="UP000007177">
    <property type="component" value="Chromosome"/>
</dbReference>
<dbReference type="PANTHER" id="PTHR31901:SF9">
    <property type="entry name" value="GH3 DOMAIN-CONTAINING PROTEIN"/>
    <property type="match status" value="1"/>
</dbReference>
<sequence length="549" mass="63392">MKFEEKLKNRQYKMLWQEYCGFLDLDIDTYMTIQNRLMLEQISLWSHCDLGEQILNGKRPETIDEFRKVMPLSTYGDYADILLQKKGEMLPDQPVIWLQTTWECGKQPIKVAPYTKSMLDTYRNNMIACLMLSTSHEKGKFNVRATDKILYGLAPLPYATGLFPLLLNEEIGIEFLPPVKEAEKMSFSERNKKGFKLGLRKNIDYFFGLGSVVYFVSLSLSSMGKTASPSNASNDAEGSILRYSLPMLGKLILAKYHCKKENRALKPKDLFKLKGFMVAGTDNHCYKDDLEDLWGIRPMEIFAGTEPSCIGTETWTRNGMYFFPDACFYEFIPEDEMNRSLDDASYQPKTYLMNEVLPGELYELVISVLKGGAFMRYRVGDVYRCLGLENSEDKTRIPRFKYIDRIPTIIDIAGFTRISEHSIKTAIDLSGLDIKSWIAVKEYNRQNRPLLHMYLEINAASLASRGLSKEVLKEHLTVYFKYVDHDYKNLKHILGMEPLEITILKSGTFDEYEKQTGHKIKHINPSIYHIKELLSIEKQNFSVNNRRGV</sequence>
<dbReference type="eggNOG" id="COG1541">
    <property type="taxonomic scope" value="Bacteria"/>
</dbReference>
<reference evidence="2 3" key="2">
    <citation type="journal article" date="2012" name="PLoS ONE">
        <title>An ancient pathway combining carbon dioxide fixation with the generation and utilization of a sodium ion gradient for ATP synthesis.</title>
        <authorList>
            <person name="Poehlein A."/>
            <person name="Schmidt S."/>
            <person name="Kaster A.K."/>
            <person name="Goenrich M."/>
            <person name="Vollmers J."/>
            <person name="Thurmer A."/>
            <person name="Bertsch J."/>
            <person name="Schuchmann K."/>
            <person name="Voigt B."/>
            <person name="Hecker M."/>
            <person name="Daniel R."/>
            <person name="Thauer R.K."/>
            <person name="Gottschalk G."/>
            <person name="Muller V."/>
        </authorList>
    </citation>
    <scope>NUCLEOTIDE SEQUENCE [LARGE SCALE GENOMIC DNA]</scope>
    <source>
        <strain evidence="3">ATCC 29683 / DSM 1030 / JCM 2381 / KCTC 1655 / WB1</strain>
    </source>
</reference>
<evidence type="ECO:0000313" key="2">
    <source>
        <dbReference type="EMBL" id="AFA50102.1"/>
    </source>
</evidence>
<dbReference type="AlphaFoldDB" id="H6LKZ3"/>
<dbReference type="GO" id="GO:0005737">
    <property type="term" value="C:cytoplasm"/>
    <property type="evidence" value="ECO:0007669"/>
    <property type="project" value="TreeGrafter"/>
</dbReference>
<evidence type="ECO:0000313" key="3">
    <source>
        <dbReference type="Proteomes" id="UP000007177"/>
    </source>
</evidence>
<proteinExistence type="predicted"/>
<reference evidence="3" key="1">
    <citation type="submission" date="2011-07" db="EMBL/GenBank/DDBJ databases">
        <title>Complete genome sequence of Acetobacterium woodii.</title>
        <authorList>
            <person name="Poehlein A."/>
            <person name="Schmidt S."/>
            <person name="Kaster A.-K."/>
            <person name="Goenrich M."/>
            <person name="Vollmers J."/>
            <person name="Thuermer A."/>
            <person name="Gottschalk G."/>
            <person name="Thauer R.K."/>
            <person name="Daniel R."/>
            <person name="Mueller V."/>
        </authorList>
    </citation>
    <scope>NUCLEOTIDE SEQUENCE [LARGE SCALE GENOMIC DNA]</scope>
    <source>
        <strain evidence="3">ATCC 29683 / DSM 1030 / JCM 2381 / KCTC 1655 / WB1</strain>
    </source>
</reference>
<organism evidence="2 3">
    <name type="scientific">Acetobacterium woodii (strain ATCC 29683 / DSM 1030 / JCM 2381 / KCTC 1655 / WB1)</name>
    <dbReference type="NCBI Taxonomy" id="931626"/>
    <lineage>
        <taxon>Bacteria</taxon>
        <taxon>Bacillati</taxon>
        <taxon>Bacillota</taxon>
        <taxon>Clostridia</taxon>
        <taxon>Eubacteriales</taxon>
        <taxon>Eubacteriaceae</taxon>
        <taxon>Acetobacterium</taxon>
    </lineage>
</organism>
<dbReference type="InterPro" id="IPR042099">
    <property type="entry name" value="ANL_N_sf"/>
</dbReference>
<feature type="domain" description="GH3 middle" evidence="1">
    <location>
        <begin position="322"/>
        <end position="391"/>
    </location>
</feature>
<dbReference type="KEGG" id="awo:Awo_c33740"/>
<dbReference type="InterPro" id="IPR004993">
    <property type="entry name" value="GH3"/>
</dbReference>
<dbReference type="InterPro" id="IPR055377">
    <property type="entry name" value="GH3_M"/>
</dbReference>
<dbReference type="GO" id="GO:0016881">
    <property type="term" value="F:acid-amino acid ligase activity"/>
    <property type="evidence" value="ECO:0007669"/>
    <property type="project" value="TreeGrafter"/>
</dbReference>
<dbReference type="HOGENOM" id="CLU_523553_0_0_9"/>
<gene>
    <name evidence="2" type="ordered locus">Awo_c33740</name>
</gene>
<dbReference type="PANTHER" id="PTHR31901">
    <property type="entry name" value="GH3 DOMAIN-CONTAINING PROTEIN"/>
    <property type="match status" value="1"/>
</dbReference>
<dbReference type="Gene3D" id="3.40.50.12780">
    <property type="entry name" value="N-terminal domain of ligase-like"/>
    <property type="match status" value="1"/>
</dbReference>
<dbReference type="STRING" id="931626.Awo_c33740"/>